<dbReference type="GeneID" id="28542823"/>
<proteinExistence type="inferred from homology"/>
<dbReference type="HOGENOM" id="CLU_000445_107_19_6"/>
<reference evidence="14" key="1">
    <citation type="submission" date="2014-09" db="EMBL/GenBank/DDBJ databases">
        <authorList>
            <person name="Hjerde E."/>
        </authorList>
    </citation>
    <scope>NUCLEOTIDE SEQUENCE [LARGE SCALE GENOMIC DNA]</scope>
    <source>
        <strain evidence="14">06/09/139</strain>
    </source>
</reference>
<dbReference type="KEGG" id="awd:AWOD_II_0572"/>
<dbReference type="GO" id="GO:0005886">
    <property type="term" value="C:plasma membrane"/>
    <property type="evidence" value="ECO:0007669"/>
    <property type="project" value="UniProtKB-SubCell"/>
</dbReference>
<dbReference type="PROSITE" id="PS50885">
    <property type="entry name" value="HAMP"/>
    <property type="match status" value="1"/>
</dbReference>
<sequence>MTFSVKTKVATTFGLIMILLSIMLVVFATQGLVEEKKKSLTIQSKQAIESISALSEAWVENKKQELNTIQAFLSEPGMTSHMIRNALKYAMNDTSLQNAYVGFDTGRFLLDDLEAENGAKSAGYDPRTRNWYQAALGAGKPILLNPYVTTDVSKRVVVTMAMPYSNRGAVRGVLGIDTTVSHLQTLMRKVPVPDNSQVMMIDGQGKILAHTVDGYQLKDVDVFSPKLHAMLGKEDNIRTDILGHDSYVITVPMLEEWTMMIVLDHNSIVAPLRDRIINLILFALGVIVAGSIFVIWMSARLIRPLESVDEMLAKAAEGKGDLTITLPVGSKDEVGSICTSFNSFNFTLRGMMTDLTDNMVEVTSTSHSVKDIANEAAKNVESQQIEIEKVSTAVHEMNAAAAEIAQSISRTSEASENAESFIREGFQEVQSTSENIKLLANKVDISSDMVEQLSVKTGQINSIVDVINTIAEQTNLLALNAAIEAARAGESGRGFAVVADEVRNLATKTQSSTEEIRKTIEGLQADAKGLVFAMEENKGMTENTVNQAEVASKKLTLVVKAIQEINDMSAQIASASEEQHIVSADIGKNIESIHELSREVTTQARDTDLASNKLEMVVSQAEANLAKFKI</sequence>
<feature type="domain" description="HAMP" evidence="12">
    <location>
        <begin position="299"/>
        <end position="353"/>
    </location>
</feature>
<evidence type="ECO:0000256" key="5">
    <source>
        <dbReference type="ARBA" id="ARBA00022989"/>
    </source>
</evidence>
<comment type="similarity">
    <text evidence="8">Belongs to the methyl-accepting chemotaxis (MCP) protein family.</text>
</comment>
<keyword evidence="5 10" id="KW-1133">Transmembrane helix</keyword>
<evidence type="ECO:0000256" key="2">
    <source>
        <dbReference type="ARBA" id="ARBA00022475"/>
    </source>
</evidence>
<evidence type="ECO:0000256" key="6">
    <source>
        <dbReference type="ARBA" id="ARBA00023136"/>
    </source>
</evidence>
<dbReference type="FunFam" id="1.10.287.950:FF:000001">
    <property type="entry name" value="Methyl-accepting chemotaxis sensory transducer"/>
    <property type="match status" value="1"/>
</dbReference>
<evidence type="ECO:0000256" key="7">
    <source>
        <dbReference type="ARBA" id="ARBA00023224"/>
    </source>
</evidence>
<organism evidence="13 14">
    <name type="scientific">Aliivibrio wodanis</name>
    <dbReference type="NCBI Taxonomy" id="80852"/>
    <lineage>
        <taxon>Bacteria</taxon>
        <taxon>Pseudomonadati</taxon>
        <taxon>Pseudomonadota</taxon>
        <taxon>Gammaproteobacteria</taxon>
        <taxon>Vibrionales</taxon>
        <taxon>Vibrionaceae</taxon>
        <taxon>Aliivibrio</taxon>
    </lineage>
</organism>
<dbReference type="PATRIC" id="fig|80852.17.peg.3344"/>
<evidence type="ECO:0000256" key="9">
    <source>
        <dbReference type="PROSITE-ProRule" id="PRU00284"/>
    </source>
</evidence>
<dbReference type="Pfam" id="PF02743">
    <property type="entry name" value="dCache_1"/>
    <property type="match status" value="1"/>
</dbReference>
<dbReference type="SMART" id="SM00283">
    <property type="entry name" value="MA"/>
    <property type="match status" value="1"/>
</dbReference>
<dbReference type="EMBL" id="LN554847">
    <property type="protein sequence ID" value="CED57212.1"/>
    <property type="molecule type" value="Genomic_DNA"/>
</dbReference>
<evidence type="ECO:0000256" key="10">
    <source>
        <dbReference type="SAM" id="Phobius"/>
    </source>
</evidence>
<dbReference type="CDD" id="cd11386">
    <property type="entry name" value="MCP_signal"/>
    <property type="match status" value="1"/>
</dbReference>
<dbReference type="Pfam" id="PF00015">
    <property type="entry name" value="MCPsignal"/>
    <property type="match status" value="1"/>
</dbReference>
<dbReference type="PANTHER" id="PTHR32089">
    <property type="entry name" value="METHYL-ACCEPTING CHEMOTAXIS PROTEIN MCPB"/>
    <property type="match status" value="1"/>
</dbReference>
<evidence type="ECO:0000256" key="3">
    <source>
        <dbReference type="ARBA" id="ARBA00022500"/>
    </source>
</evidence>
<gene>
    <name evidence="13" type="ORF">AWOD_II_0572</name>
</gene>
<dbReference type="OrthoDB" id="9763018at2"/>
<evidence type="ECO:0000259" key="11">
    <source>
        <dbReference type="PROSITE" id="PS50111"/>
    </source>
</evidence>
<dbReference type="InterPro" id="IPR004089">
    <property type="entry name" value="MCPsignal_dom"/>
</dbReference>
<dbReference type="Proteomes" id="UP000032427">
    <property type="component" value="Chromosome 2"/>
</dbReference>
<evidence type="ECO:0000256" key="1">
    <source>
        <dbReference type="ARBA" id="ARBA00004651"/>
    </source>
</evidence>
<feature type="transmembrane region" description="Helical" evidence="10">
    <location>
        <begin position="12"/>
        <end position="33"/>
    </location>
</feature>
<evidence type="ECO:0000313" key="13">
    <source>
        <dbReference type="EMBL" id="CED57212.1"/>
    </source>
</evidence>
<keyword evidence="7 9" id="KW-0807">Transducer</keyword>
<dbReference type="InterPro" id="IPR033479">
    <property type="entry name" value="dCache_1"/>
</dbReference>
<feature type="transmembrane region" description="Helical" evidence="10">
    <location>
        <begin position="276"/>
        <end position="297"/>
    </location>
</feature>
<keyword evidence="4 10" id="KW-0812">Transmembrane</keyword>
<dbReference type="InterPro" id="IPR003660">
    <property type="entry name" value="HAMP_dom"/>
</dbReference>
<dbReference type="PANTHER" id="PTHR32089:SF120">
    <property type="entry name" value="METHYL-ACCEPTING CHEMOTAXIS PROTEIN TLPQ"/>
    <property type="match status" value="1"/>
</dbReference>
<dbReference type="Gene3D" id="1.10.287.950">
    <property type="entry name" value="Methyl-accepting chemotaxis protein"/>
    <property type="match status" value="1"/>
</dbReference>
<keyword evidence="6 10" id="KW-0472">Membrane</keyword>
<evidence type="ECO:0000313" key="14">
    <source>
        <dbReference type="Proteomes" id="UP000032427"/>
    </source>
</evidence>
<protein>
    <submittedName>
        <fullName evidence="13">Methyl-accepting chemotaxis protein</fullName>
    </submittedName>
</protein>
<dbReference type="PROSITE" id="PS50111">
    <property type="entry name" value="CHEMOTAXIS_TRANSDUC_2"/>
    <property type="match status" value="1"/>
</dbReference>
<dbReference type="CDD" id="cd12913">
    <property type="entry name" value="PDC1_MCP_like"/>
    <property type="match status" value="1"/>
</dbReference>
<accession>A0A090IA03</accession>
<keyword evidence="14" id="KW-1185">Reference proteome</keyword>
<keyword evidence="3" id="KW-0145">Chemotaxis</keyword>
<dbReference type="SUPFAM" id="SSF58104">
    <property type="entry name" value="Methyl-accepting chemotaxis protein (MCP) signaling domain"/>
    <property type="match status" value="1"/>
</dbReference>
<dbReference type="GO" id="GO:0006935">
    <property type="term" value="P:chemotaxis"/>
    <property type="evidence" value="ECO:0007669"/>
    <property type="project" value="UniProtKB-KW"/>
</dbReference>
<dbReference type="STRING" id="80852.AWOD_II_0572"/>
<keyword evidence="2" id="KW-1003">Cell membrane</keyword>
<feature type="domain" description="Methyl-accepting transducer" evidence="11">
    <location>
        <begin position="358"/>
        <end position="594"/>
    </location>
</feature>
<dbReference type="AlphaFoldDB" id="A0A090IA03"/>
<evidence type="ECO:0000256" key="4">
    <source>
        <dbReference type="ARBA" id="ARBA00022692"/>
    </source>
</evidence>
<name>A0A090IA03_9GAMM</name>
<evidence type="ECO:0000256" key="8">
    <source>
        <dbReference type="ARBA" id="ARBA00029447"/>
    </source>
</evidence>
<dbReference type="SMART" id="SM00304">
    <property type="entry name" value="HAMP"/>
    <property type="match status" value="1"/>
</dbReference>
<dbReference type="GO" id="GO:0007165">
    <property type="term" value="P:signal transduction"/>
    <property type="evidence" value="ECO:0007669"/>
    <property type="project" value="UniProtKB-KW"/>
</dbReference>
<dbReference type="CDD" id="cd06225">
    <property type="entry name" value="HAMP"/>
    <property type="match status" value="1"/>
</dbReference>
<comment type="subcellular location">
    <subcellularLocation>
        <location evidence="1">Cell membrane</location>
        <topology evidence="1">Multi-pass membrane protein</topology>
    </subcellularLocation>
</comment>
<dbReference type="Gene3D" id="3.30.450.20">
    <property type="entry name" value="PAS domain"/>
    <property type="match status" value="2"/>
</dbReference>
<evidence type="ECO:0000259" key="12">
    <source>
        <dbReference type="PROSITE" id="PS50885"/>
    </source>
</evidence>
<dbReference type="Pfam" id="PF00672">
    <property type="entry name" value="HAMP"/>
    <property type="match status" value="1"/>
</dbReference>